<feature type="topological domain" description="Cytoplasmic" evidence="9">
    <location>
        <begin position="173"/>
        <end position="212"/>
    </location>
</feature>
<evidence type="ECO:0000256" key="2">
    <source>
        <dbReference type="ARBA" id="ARBA00010799"/>
    </source>
</evidence>
<reference evidence="12" key="1">
    <citation type="journal article" date="2020" name="Stud. Mycol.">
        <title>101 Dothideomycetes genomes: a test case for predicting lifestyles and emergence of pathogens.</title>
        <authorList>
            <person name="Haridas S."/>
            <person name="Albert R."/>
            <person name="Binder M."/>
            <person name="Bloem J."/>
            <person name="Labutti K."/>
            <person name="Salamov A."/>
            <person name="Andreopoulos B."/>
            <person name="Baker S."/>
            <person name="Barry K."/>
            <person name="Bills G."/>
            <person name="Bluhm B."/>
            <person name="Cannon C."/>
            <person name="Castanera R."/>
            <person name="Culley D."/>
            <person name="Daum C."/>
            <person name="Ezra D."/>
            <person name="Gonzalez J."/>
            <person name="Henrissat B."/>
            <person name="Kuo A."/>
            <person name="Liang C."/>
            <person name="Lipzen A."/>
            <person name="Lutzoni F."/>
            <person name="Magnuson J."/>
            <person name="Mondo S."/>
            <person name="Nolan M."/>
            <person name="Ohm R."/>
            <person name="Pangilinan J."/>
            <person name="Park H.-J."/>
            <person name="Ramirez L."/>
            <person name="Alfaro M."/>
            <person name="Sun H."/>
            <person name="Tritt A."/>
            <person name="Yoshinaga Y."/>
            <person name="Zwiers L.-H."/>
            <person name="Turgeon B."/>
            <person name="Goodwin S."/>
            <person name="Spatafora J."/>
            <person name="Crous P."/>
            <person name="Grigoriev I."/>
        </authorList>
    </citation>
    <scope>NUCLEOTIDE SEQUENCE</scope>
    <source>
        <strain evidence="12">CBS 125425</strain>
    </source>
</reference>
<dbReference type="InterPro" id="IPR028945">
    <property type="entry name" value="Get1"/>
</dbReference>
<keyword evidence="7" id="KW-0175">Coiled coil</keyword>
<evidence type="ECO:0000313" key="12">
    <source>
        <dbReference type="EMBL" id="KAF2736432.1"/>
    </source>
</evidence>
<evidence type="ECO:0000256" key="6">
    <source>
        <dbReference type="ARBA" id="ARBA00022989"/>
    </source>
</evidence>
<evidence type="ECO:0000256" key="4">
    <source>
        <dbReference type="ARBA" id="ARBA00022692"/>
    </source>
</evidence>
<evidence type="ECO:0000256" key="9">
    <source>
        <dbReference type="HAMAP-Rule" id="MF_03113"/>
    </source>
</evidence>
<dbReference type="GO" id="GO:0043529">
    <property type="term" value="C:GET complex"/>
    <property type="evidence" value="ECO:0007669"/>
    <property type="project" value="InterPro"/>
</dbReference>
<feature type="signal peptide" evidence="11">
    <location>
        <begin position="1"/>
        <end position="23"/>
    </location>
</feature>
<keyword evidence="4 9" id="KW-0812">Transmembrane</keyword>
<dbReference type="OrthoDB" id="69461at2759"/>
<comment type="similarity">
    <text evidence="2 9">Belongs to the WRB/GET1 family.</text>
</comment>
<protein>
    <submittedName>
        <fullName evidence="12">CHD5-domain-containing protein</fullName>
    </submittedName>
</protein>
<keyword evidence="5 9" id="KW-0256">Endoplasmic reticulum</keyword>
<comment type="caution">
    <text evidence="12">The sequence shown here is derived from an EMBL/GenBank/DDBJ whole genome shotgun (WGS) entry which is preliminary data.</text>
</comment>
<sequence>MPSLLLVVFGLQLALHVINTVGANTINELLWILYTKLPTPTSTSAQKAQKLKREVVRLKRELNAVSAQDNFSKWAKLRREHDKALSEFEKSDGSVRSHQTKFFSTLSTVRWVTTSGARLSLQFWYSKKPMFWLPQGWVPVYVEWLLSFPRAPKGSISINIWDIACASMIALISEALTAVYVLMTKKAPPTAQPQAFEGAPQGNAAESEKKEL</sequence>
<comment type="caution">
    <text evidence="9">Lacks conserved residue(s) required for the propagation of feature annotation.</text>
</comment>
<dbReference type="InterPro" id="IPR029012">
    <property type="entry name" value="Helix_hairpin_bin_sf"/>
</dbReference>
<dbReference type="EMBL" id="ML996125">
    <property type="protein sequence ID" value="KAF2736432.1"/>
    <property type="molecule type" value="Genomic_DNA"/>
</dbReference>
<dbReference type="Pfam" id="PF04420">
    <property type="entry name" value="CHD5"/>
    <property type="match status" value="1"/>
</dbReference>
<dbReference type="GO" id="GO:0005789">
    <property type="term" value="C:endoplasmic reticulum membrane"/>
    <property type="evidence" value="ECO:0007669"/>
    <property type="project" value="UniProtKB-SubCell"/>
</dbReference>
<keyword evidence="13" id="KW-1185">Reference proteome</keyword>
<evidence type="ECO:0000313" key="13">
    <source>
        <dbReference type="Proteomes" id="UP000799444"/>
    </source>
</evidence>
<keyword evidence="6 9" id="KW-1133">Transmembrane helix</keyword>
<evidence type="ECO:0000256" key="11">
    <source>
        <dbReference type="SAM" id="SignalP"/>
    </source>
</evidence>
<gene>
    <name evidence="9" type="primary">GET1</name>
    <name evidence="12" type="ORF">EJ04DRAFT_159636</name>
</gene>
<dbReference type="FunFam" id="1.10.287.660:FF:000006">
    <property type="entry name" value="Protein GET1"/>
    <property type="match status" value="1"/>
</dbReference>
<dbReference type="Gene3D" id="1.10.287.660">
    <property type="entry name" value="Helix hairpin bin"/>
    <property type="match status" value="1"/>
</dbReference>
<evidence type="ECO:0000256" key="3">
    <source>
        <dbReference type="ARBA" id="ARBA00022448"/>
    </source>
</evidence>
<comment type="subcellular location">
    <subcellularLocation>
        <location evidence="1">Endoplasmic reticulum membrane</location>
        <topology evidence="1">Multi-pass membrane protein</topology>
    </subcellularLocation>
</comment>
<evidence type="ECO:0000256" key="8">
    <source>
        <dbReference type="ARBA" id="ARBA00023136"/>
    </source>
</evidence>
<evidence type="ECO:0000256" key="7">
    <source>
        <dbReference type="ARBA" id="ARBA00023054"/>
    </source>
</evidence>
<evidence type="ECO:0000256" key="5">
    <source>
        <dbReference type="ARBA" id="ARBA00022824"/>
    </source>
</evidence>
<dbReference type="PANTHER" id="PTHR42650:SF1">
    <property type="entry name" value="GUIDED ENTRY OF TAIL-ANCHORED PROTEINS FACTOR 1"/>
    <property type="match status" value="1"/>
</dbReference>
<dbReference type="GO" id="GO:0043495">
    <property type="term" value="F:protein-membrane adaptor activity"/>
    <property type="evidence" value="ECO:0007669"/>
    <property type="project" value="TreeGrafter"/>
</dbReference>
<dbReference type="AlphaFoldDB" id="A0A9P4R437"/>
<feature type="topological domain" description="Lumenal" evidence="9">
    <location>
        <begin position="1"/>
        <end position="4"/>
    </location>
</feature>
<accession>A0A9P4R437</accession>
<dbReference type="InterPro" id="IPR027538">
    <property type="entry name" value="Get1_fungi"/>
</dbReference>
<feature type="chain" id="PRO_5040464176" evidence="11">
    <location>
        <begin position="24"/>
        <end position="212"/>
    </location>
</feature>
<dbReference type="GO" id="GO:0071816">
    <property type="term" value="P:tail-anchored membrane protein insertion into ER membrane"/>
    <property type="evidence" value="ECO:0007669"/>
    <property type="project" value="InterPro"/>
</dbReference>
<dbReference type="PANTHER" id="PTHR42650">
    <property type="entry name" value="TAIL-ANCHORED PROTEIN INSERTION RECEPTOR WRB"/>
    <property type="match status" value="1"/>
</dbReference>
<proteinExistence type="inferred from homology"/>
<keyword evidence="3 9" id="KW-0813">Transport</keyword>
<keyword evidence="8 9" id="KW-0472">Membrane</keyword>
<dbReference type="HAMAP" id="MF_03113">
    <property type="entry name" value="Get1"/>
    <property type="match status" value="1"/>
</dbReference>
<feature type="region of interest" description="Disordered" evidence="10">
    <location>
        <begin position="189"/>
        <end position="212"/>
    </location>
</feature>
<evidence type="ECO:0000256" key="1">
    <source>
        <dbReference type="ARBA" id="ARBA00004477"/>
    </source>
</evidence>
<name>A0A9P4R437_9PLEO</name>
<keyword evidence="11" id="KW-0732">Signal</keyword>
<evidence type="ECO:0000256" key="10">
    <source>
        <dbReference type="SAM" id="MobiDB-lite"/>
    </source>
</evidence>
<dbReference type="Proteomes" id="UP000799444">
    <property type="component" value="Unassembled WGS sequence"/>
</dbReference>
<organism evidence="12 13">
    <name type="scientific">Polyplosphaeria fusca</name>
    <dbReference type="NCBI Taxonomy" id="682080"/>
    <lineage>
        <taxon>Eukaryota</taxon>
        <taxon>Fungi</taxon>
        <taxon>Dikarya</taxon>
        <taxon>Ascomycota</taxon>
        <taxon>Pezizomycotina</taxon>
        <taxon>Dothideomycetes</taxon>
        <taxon>Pleosporomycetidae</taxon>
        <taxon>Pleosporales</taxon>
        <taxon>Tetraplosphaeriaceae</taxon>
        <taxon>Polyplosphaeria</taxon>
    </lineage>
</organism>